<name>A0A1Q9D7P4_SYMMI</name>
<feature type="region of interest" description="Disordered" evidence="1">
    <location>
        <begin position="54"/>
        <end position="84"/>
    </location>
</feature>
<dbReference type="EMBL" id="LSRX01000675">
    <property type="protein sequence ID" value="OLP91232.1"/>
    <property type="molecule type" value="Genomic_DNA"/>
</dbReference>
<gene>
    <name evidence="2" type="ORF">AK812_SmicGene27087</name>
</gene>
<evidence type="ECO:0000313" key="3">
    <source>
        <dbReference type="Proteomes" id="UP000186817"/>
    </source>
</evidence>
<protein>
    <submittedName>
        <fullName evidence="2">Uncharacterized protein</fullName>
    </submittedName>
</protein>
<evidence type="ECO:0000313" key="2">
    <source>
        <dbReference type="EMBL" id="OLP91232.1"/>
    </source>
</evidence>
<dbReference type="AlphaFoldDB" id="A0A1Q9D7P4"/>
<proteinExistence type="predicted"/>
<dbReference type="Proteomes" id="UP000186817">
    <property type="component" value="Unassembled WGS sequence"/>
</dbReference>
<sequence>MSFSCADFDAAMELLRGAVYEGADLARLFRRWTVLQCCFLAQALEEVRFSLSGAGGNEPHPEPPANMEKQSAEGYQQPGHIGAAGQARNRSLRDSCWRSGADEVPARLGAEYYAQLSLPNGATADSGSGRAGSHAVRQIGGRPWRLWRCRTLHHQHDLRHFVDDSYAVDVDELADGAFGGMAEFLTCLRFRRSRRSHRTEEHIIPSVLVAIRRDGVELRPTPARIKKITATIDEALLKDDLAPHVAKLNGWQAGSTSSQSTFGAVGTAACVRAHATAFLLTGLSVGLRAALMSLRSLLANIQPKMAPFIDDGAPAAGDGVDQSPHAKS</sequence>
<organism evidence="2 3">
    <name type="scientific">Symbiodinium microadriaticum</name>
    <name type="common">Dinoflagellate</name>
    <name type="synonym">Zooxanthella microadriatica</name>
    <dbReference type="NCBI Taxonomy" id="2951"/>
    <lineage>
        <taxon>Eukaryota</taxon>
        <taxon>Sar</taxon>
        <taxon>Alveolata</taxon>
        <taxon>Dinophyceae</taxon>
        <taxon>Suessiales</taxon>
        <taxon>Symbiodiniaceae</taxon>
        <taxon>Symbiodinium</taxon>
    </lineage>
</organism>
<keyword evidence="3" id="KW-1185">Reference proteome</keyword>
<comment type="caution">
    <text evidence="2">The sequence shown here is derived from an EMBL/GenBank/DDBJ whole genome shotgun (WGS) entry which is preliminary data.</text>
</comment>
<reference evidence="2 3" key="1">
    <citation type="submission" date="2016-02" db="EMBL/GenBank/DDBJ databases">
        <title>Genome analysis of coral dinoflagellate symbionts highlights evolutionary adaptations to a symbiotic lifestyle.</title>
        <authorList>
            <person name="Aranda M."/>
            <person name="Li Y."/>
            <person name="Liew Y.J."/>
            <person name="Baumgarten S."/>
            <person name="Simakov O."/>
            <person name="Wilson M."/>
            <person name="Piel J."/>
            <person name="Ashoor H."/>
            <person name="Bougouffa S."/>
            <person name="Bajic V.B."/>
            <person name="Ryu T."/>
            <person name="Ravasi T."/>
            <person name="Bayer T."/>
            <person name="Micklem G."/>
            <person name="Kim H."/>
            <person name="Bhak J."/>
            <person name="Lajeunesse T.C."/>
            <person name="Voolstra C.R."/>
        </authorList>
    </citation>
    <scope>NUCLEOTIDE SEQUENCE [LARGE SCALE GENOMIC DNA]</scope>
    <source>
        <strain evidence="2 3">CCMP2467</strain>
    </source>
</reference>
<accession>A0A1Q9D7P4</accession>
<evidence type="ECO:0000256" key="1">
    <source>
        <dbReference type="SAM" id="MobiDB-lite"/>
    </source>
</evidence>